<dbReference type="Pfam" id="PF00528">
    <property type="entry name" value="BPD_transp_1"/>
    <property type="match status" value="1"/>
</dbReference>
<keyword evidence="2 7" id="KW-0813">Transport</keyword>
<feature type="transmembrane region" description="Helical" evidence="7">
    <location>
        <begin position="199"/>
        <end position="223"/>
    </location>
</feature>
<comment type="similarity">
    <text evidence="7">Belongs to the binding-protein-dependent transport system permease family.</text>
</comment>
<dbReference type="GO" id="GO:0042918">
    <property type="term" value="P:alkanesulfonate transmembrane transport"/>
    <property type="evidence" value="ECO:0007669"/>
    <property type="project" value="UniProtKB-ARBA"/>
</dbReference>
<comment type="subcellular location">
    <subcellularLocation>
        <location evidence="1 7">Cell membrane</location>
        <topology evidence="1 7">Multi-pass membrane protein</topology>
    </subcellularLocation>
</comment>
<proteinExistence type="inferred from homology"/>
<dbReference type="PANTHER" id="PTHR30151">
    <property type="entry name" value="ALKANE SULFONATE ABC TRANSPORTER-RELATED, MEMBRANE SUBUNIT"/>
    <property type="match status" value="1"/>
</dbReference>
<keyword evidence="4 7" id="KW-0812">Transmembrane</keyword>
<keyword evidence="5 7" id="KW-1133">Transmembrane helix</keyword>
<feature type="transmembrane region" description="Helical" evidence="7">
    <location>
        <begin position="146"/>
        <end position="166"/>
    </location>
</feature>
<dbReference type="GO" id="GO:0005886">
    <property type="term" value="C:plasma membrane"/>
    <property type="evidence" value="ECO:0007669"/>
    <property type="project" value="UniProtKB-SubCell"/>
</dbReference>
<sequence length="278" mass="30303">MAAVLASPGASRTARLLRGVLIPLAVVVIWQIVTGLEWINPIILPSPVAVVTKWWQYLKPTATMADGFGAWLHSSELLTDAANSLYRVIMGFLVGTVIALPLGLLMGTSPRVYGLFNPLVQVVRPIPPIAYIPLAILWFGLGNPPAFFLIALGAFFPVLMNTIAGVRHVDGIYLRAARNLGASQFTIFRRVIMPAATPYILSGIRIGIGTAFIVVIVAEMIAVNNGLGYRILEAREYMWSDKIIAGMLTIGLLGLVIDLGMDRLNNHLLKWHRGLETK</sequence>
<feature type="transmembrane region" description="Helical" evidence="7">
    <location>
        <begin position="20"/>
        <end position="39"/>
    </location>
</feature>
<dbReference type="CDD" id="cd06261">
    <property type="entry name" value="TM_PBP2"/>
    <property type="match status" value="1"/>
</dbReference>
<dbReference type="Gene3D" id="1.10.3720.10">
    <property type="entry name" value="MetI-like"/>
    <property type="match status" value="1"/>
</dbReference>
<evidence type="ECO:0000256" key="1">
    <source>
        <dbReference type="ARBA" id="ARBA00004651"/>
    </source>
</evidence>
<dbReference type="PANTHER" id="PTHR30151:SF38">
    <property type="entry name" value="ALIPHATIC SULFONATES TRANSPORT PERMEASE PROTEIN SSUC-RELATED"/>
    <property type="match status" value="1"/>
</dbReference>
<accession>A0A5E4RES4</accession>
<protein>
    <submittedName>
        <fullName evidence="9">Sulfonate ABC transporter permease</fullName>
    </submittedName>
</protein>
<dbReference type="PROSITE" id="PS50928">
    <property type="entry name" value="ABC_TM1"/>
    <property type="match status" value="1"/>
</dbReference>
<evidence type="ECO:0000256" key="4">
    <source>
        <dbReference type="ARBA" id="ARBA00022692"/>
    </source>
</evidence>
<evidence type="ECO:0000256" key="3">
    <source>
        <dbReference type="ARBA" id="ARBA00022475"/>
    </source>
</evidence>
<evidence type="ECO:0000256" key="5">
    <source>
        <dbReference type="ARBA" id="ARBA00022989"/>
    </source>
</evidence>
<feature type="transmembrane region" description="Helical" evidence="7">
    <location>
        <begin position="243"/>
        <end position="261"/>
    </location>
</feature>
<dbReference type="InterPro" id="IPR000515">
    <property type="entry name" value="MetI-like"/>
</dbReference>
<evidence type="ECO:0000256" key="2">
    <source>
        <dbReference type="ARBA" id="ARBA00022448"/>
    </source>
</evidence>
<keyword evidence="10" id="KW-1185">Reference proteome</keyword>
<evidence type="ECO:0000313" key="10">
    <source>
        <dbReference type="Proteomes" id="UP000343317"/>
    </source>
</evidence>
<keyword evidence="3" id="KW-1003">Cell membrane</keyword>
<evidence type="ECO:0000256" key="7">
    <source>
        <dbReference type="RuleBase" id="RU363032"/>
    </source>
</evidence>
<feature type="transmembrane region" description="Helical" evidence="7">
    <location>
        <begin position="119"/>
        <end position="140"/>
    </location>
</feature>
<dbReference type="SUPFAM" id="SSF161098">
    <property type="entry name" value="MetI-like"/>
    <property type="match status" value="1"/>
</dbReference>
<dbReference type="AlphaFoldDB" id="A0A5E4RES4"/>
<evidence type="ECO:0000256" key="6">
    <source>
        <dbReference type="ARBA" id="ARBA00023136"/>
    </source>
</evidence>
<dbReference type="Proteomes" id="UP000343317">
    <property type="component" value="Unassembled WGS sequence"/>
</dbReference>
<keyword evidence="6 7" id="KW-0472">Membrane</keyword>
<dbReference type="RefSeq" id="WP_174995440.1">
    <property type="nucleotide sequence ID" value="NZ_CABPSM010000001.1"/>
</dbReference>
<feature type="transmembrane region" description="Helical" evidence="7">
    <location>
        <begin position="85"/>
        <end position="107"/>
    </location>
</feature>
<name>A0A5E4RES4_9BURK</name>
<organism evidence="9 10">
    <name type="scientific">Pandoraea horticolens</name>
    <dbReference type="NCBI Taxonomy" id="2508298"/>
    <lineage>
        <taxon>Bacteria</taxon>
        <taxon>Pseudomonadati</taxon>
        <taxon>Pseudomonadota</taxon>
        <taxon>Betaproteobacteria</taxon>
        <taxon>Burkholderiales</taxon>
        <taxon>Burkholderiaceae</taxon>
        <taxon>Pandoraea</taxon>
    </lineage>
</organism>
<evidence type="ECO:0000259" key="8">
    <source>
        <dbReference type="PROSITE" id="PS50928"/>
    </source>
</evidence>
<gene>
    <name evidence="9" type="ORF">PHO31112_00141</name>
</gene>
<reference evidence="9 10" key="1">
    <citation type="submission" date="2019-08" db="EMBL/GenBank/DDBJ databases">
        <authorList>
            <person name="Peeters C."/>
        </authorList>
    </citation>
    <scope>NUCLEOTIDE SEQUENCE [LARGE SCALE GENOMIC DNA]</scope>
    <source>
        <strain evidence="9 10">LMG 31112</strain>
    </source>
</reference>
<dbReference type="FunFam" id="1.10.3720.10:FF:000003">
    <property type="entry name" value="Aliphatic sulfonate ABC transporter permease"/>
    <property type="match status" value="1"/>
</dbReference>
<evidence type="ECO:0000313" key="9">
    <source>
        <dbReference type="EMBL" id="VVD61665.1"/>
    </source>
</evidence>
<dbReference type="EMBL" id="CABPSM010000001">
    <property type="protein sequence ID" value="VVD61665.1"/>
    <property type="molecule type" value="Genomic_DNA"/>
</dbReference>
<feature type="domain" description="ABC transmembrane type-1" evidence="8">
    <location>
        <begin position="81"/>
        <end position="261"/>
    </location>
</feature>
<dbReference type="InterPro" id="IPR035906">
    <property type="entry name" value="MetI-like_sf"/>
</dbReference>